<reference evidence="1" key="1">
    <citation type="submission" date="2015-04" db="UniProtKB">
        <authorList>
            <consortium name="EnsemblPlants"/>
        </authorList>
    </citation>
    <scope>IDENTIFICATION</scope>
</reference>
<dbReference type="EnsemblPlants" id="OGLUM08G23170.2">
    <property type="protein sequence ID" value="OGLUM08G23170.2"/>
    <property type="gene ID" value="OGLUM08G23170"/>
</dbReference>
<dbReference type="Gramene" id="OGLUM08G23170.2">
    <property type="protein sequence ID" value="OGLUM08G23170.2"/>
    <property type="gene ID" value="OGLUM08G23170"/>
</dbReference>
<reference evidence="1" key="2">
    <citation type="submission" date="2018-05" db="EMBL/GenBank/DDBJ databases">
        <title>OgluRS3 (Oryza glumaepatula Reference Sequence Version 3).</title>
        <authorList>
            <person name="Zhang J."/>
            <person name="Kudrna D."/>
            <person name="Lee S."/>
            <person name="Talag J."/>
            <person name="Welchert J."/>
            <person name="Wing R.A."/>
        </authorList>
    </citation>
    <scope>NUCLEOTIDE SEQUENCE [LARGE SCALE GENOMIC DNA]</scope>
</reference>
<keyword evidence="2" id="KW-1185">Reference proteome</keyword>
<dbReference type="EnsemblPlants" id="OGLUM08G23170.1">
    <property type="protein sequence ID" value="OGLUM08G23170.1"/>
    <property type="gene ID" value="OGLUM08G23170"/>
</dbReference>
<dbReference type="Proteomes" id="UP000026961">
    <property type="component" value="Chromosome 8"/>
</dbReference>
<name>A0A0E0AY75_9ORYZ</name>
<protein>
    <submittedName>
        <fullName evidence="1">Uncharacterized protein</fullName>
    </submittedName>
</protein>
<evidence type="ECO:0000313" key="2">
    <source>
        <dbReference type="Proteomes" id="UP000026961"/>
    </source>
</evidence>
<dbReference type="Gramene" id="OGLUM08G23170.1">
    <property type="protein sequence ID" value="OGLUM08G23170.1"/>
    <property type="gene ID" value="OGLUM08G23170"/>
</dbReference>
<accession>A0A0E0AY75</accession>
<dbReference type="AlphaFoldDB" id="A0A0E0AY75"/>
<dbReference type="HOGENOM" id="CLU_3090483_0_0_1"/>
<evidence type="ECO:0000313" key="1">
    <source>
        <dbReference type="EnsemblPlants" id="OGLUM08G23170.1"/>
    </source>
</evidence>
<organism evidence="1">
    <name type="scientific">Oryza glumipatula</name>
    <dbReference type="NCBI Taxonomy" id="40148"/>
    <lineage>
        <taxon>Eukaryota</taxon>
        <taxon>Viridiplantae</taxon>
        <taxon>Streptophyta</taxon>
        <taxon>Embryophyta</taxon>
        <taxon>Tracheophyta</taxon>
        <taxon>Spermatophyta</taxon>
        <taxon>Magnoliopsida</taxon>
        <taxon>Liliopsida</taxon>
        <taxon>Poales</taxon>
        <taxon>Poaceae</taxon>
        <taxon>BOP clade</taxon>
        <taxon>Oryzoideae</taxon>
        <taxon>Oryzeae</taxon>
        <taxon>Oryzinae</taxon>
        <taxon>Oryza</taxon>
    </lineage>
</organism>
<sequence>MFSGNVRVKPPIVCAFVVVLYLVRWLDPNWNRLYYMVFVWESCVQNKIILCS</sequence>
<proteinExistence type="predicted"/>